<evidence type="ECO:0000256" key="2">
    <source>
        <dbReference type="ARBA" id="ARBA00061659"/>
    </source>
</evidence>
<dbReference type="Pfam" id="PF13041">
    <property type="entry name" value="PPR_2"/>
    <property type="match status" value="2"/>
</dbReference>
<accession>A0AAV7G6Q7</accession>
<protein>
    <recommendedName>
        <fullName evidence="6">Pentatricopeptide repeat-containing protein</fullName>
    </recommendedName>
</protein>
<dbReference type="GO" id="GO:0003729">
    <property type="term" value="F:mRNA binding"/>
    <property type="evidence" value="ECO:0007669"/>
    <property type="project" value="UniProtKB-ARBA"/>
</dbReference>
<dbReference type="FunFam" id="1.25.40.10:FF:000090">
    <property type="entry name" value="Pentatricopeptide repeat-containing protein, chloroplastic"/>
    <property type="match status" value="1"/>
</dbReference>
<keyword evidence="1" id="KW-0677">Repeat</keyword>
<feature type="repeat" description="PPR" evidence="3">
    <location>
        <begin position="422"/>
        <end position="456"/>
    </location>
</feature>
<dbReference type="FunFam" id="1.25.40.10:FF:000073">
    <property type="entry name" value="Pentatricopeptide repeat-containing protein chloroplastic"/>
    <property type="match status" value="1"/>
</dbReference>
<dbReference type="AlphaFoldDB" id="A0AAV7G6Q7"/>
<dbReference type="NCBIfam" id="TIGR00756">
    <property type="entry name" value="PPR"/>
    <property type="match status" value="4"/>
</dbReference>
<evidence type="ECO:0008006" key="6">
    <source>
        <dbReference type="Google" id="ProtNLM"/>
    </source>
</evidence>
<comment type="caution">
    <text evidence="4">The sequence shown here is derived from an EMBL/GenBank/DDBJ whole genome shotgun (WGS) entry which is preliminary data.</text>
</comment>
<comment type="similarity">
    <text evidence="2">Belongs to the PPR family. PCMP-E subfamily.</text>
</comment>
<gene>
    <name evidence="4" type="ORF">IEQ34_019385</name>
</gene>
<dbReference type="Pfam" id="PF20431">
    <property type="entry name" value="E_motif"/>
    <property type="match status" value="1"/>
</dbReference>
<dbReference type="Proteomes" id="UP000775213">
    <property type="component" value="Unassembled WGS sequence"/>
</dbReference>
<dbReference type="FunFam" id="1.25.40.10:FF:001535">
    <property type="entry name" value="Putative pentatricopeptide repeat-containing protein, mitochondrial"/>
    <property type="match status" value="1"/>
</dbReference>
<dbReference type="InterPro" id="IPR046960">
    <property type="entry name" value="PPR_At4g14850-like_plant"/>
</dbReference>
<dbReference type="GO" id="GO:0009451">
    <property type="term" value="P:RNA modification"/>
    <property type="evidence" value="ECO:0007669"/>
    <property type="project" value="InterPro"/>
</dbReference>
<feature type="repeat" description="PPR" evidence="3">
    <location>
        <begin position="120"/>
        <end position="154"/>
    </location>
</feature>
<dbReference type="Gene3D" id="1.25.40.10">
    <property type="entry name" value="Tetratricopeptide repeat domain"/>
    <property type="match status" value="5"/>
</dbReference>
<dbReference type="PANTHER" id="PTHR47926">
    <property type="entry name" value="PENTATRICOPEPTIDE REPEAT-CONTAINING PROTEIN"/>
    <property type="match status" value="1"/>
</dbReference>
<dbReference type="InterPro" id="IPR002885">
    <property type="entry name" value="PPR_rpt"/>
</dbReference>
<name>A0AAV7G6Q7_DENCH</name>
<organism evidence="4 5">
    <name type="scientific">Dendrobium chrysotoxum</name>
    <name type="common">Orchid</name>
    <dbReference type="NCBI Taxonomy" id="161865"/>
    <lineage>
        <taxon>Eukaryota</taxon>
        <taxon>Viridiplantae</taxon>
        <taxon>Streptophyta</taxon>
        <taxon>Embryophyta</taxon>
        <taxon>Tracheophyta</taxon>
        <taxon>Spermatophyta</taxon>
        <taxon>Magnoliopsida</taxon>
        <taxon>Liliopsida</taxon>
        <taxon>Asparagales</taxon>
        <taxon>Orchidaceae</taxon>
        <taxon>Epidendroideae</taxon>
        <taxon>Malaxideae</taxon>
        <taxon>Dendrobiinae</taxon>
        <taxon>Dendrobium</taxon>
    </lineage>
</organism>
<reference evidence="4 5" key="1">
    <citation type="journal article" date="2021" name="Hortic Res">
        <title>Chromosome-scale assembly of the Dendrobium chrysotoxum genome enhances the understanding of orchid evolution.</title>
        <authorList>
            <person name="Zhang Y."/>
            <person name="Zhang G.Q."/>
            <person name="Zhang D."/>
            <person name="Liu X.D."/>
            <person name="Xu X.Y."/>
            <person name="Sun W.H."/>
            <person name="Yu X."/>
            <person name="Zhu X."/>
            <person name="Wang Z.W."/>
            <person name="Zhao X."/>
            <person name="Zhong W.Y."/>
            <person name="Chen H."/>
            <person name="Yin W.L."/>
            <person name="Huang T."/>
            <person name="Niu S.C."/>
            <person name="Liu Z.J."/>
        </authorList>
    </citation>
    <scope>NUCLEOTIDE SEQUENCE [LARGE SCALE GENOMIC DNA]</scope>
    <source>
        <strain evidence="4">Lindl</strain>
    </source>
</reference>
<dbReference type="EMBL" id="JAGFBR010000017">
    <property type="protein sequence ID" value="KAH0452086.1"/>
    <property type="molecule type" value="Genomic_DNA"/>
</dbReference>
<feature type="repeat" description="PPR" evidence="3">
    <location>
        <begin position="324"/>
        <end position="354"/>
    </location>
</feature>
<dbReference type="SUPFAM" id="SSF48452">
    <property type="entry name" value="TPR-like"/>
    <property type="match status" value="1"/>
</dbReference>
<evidence type="ECO:0000313" key="4">
    <source>
        <dbReference type="EMBL" id="KAH0452086.1"/>
    </source>
</evidence>
<proteinExistence type="inferred from homology"/>
<dbReference type="InterPro" id="IPR046848">
    <property type="entry name" value="E_motif"/>
</dbReference>
<dbReference type="PANTHER" id="PTHR47926:SF525">
    <property type="entry name" value="EMB2261"/>
    <property type="match status" value="1"/>
</dbReference>
<evidence type="ECO:0000256" key="1">
    <source>
        <dbReference type="ARBA" id="ARBA00022737"/>
    </source>
</evidence>
<evidence type="ECO:0000256" key="3">
    <source>
        <dbReference type="PROSITE-ProRule" id="PRU00708"/>
    </source>
</evidence>
<keyword evidence="5" id="KW-1185">Reference proteome</keyword>
<dbReference type="PROSITE" id="PS51375">
    <property type="entry name" value="PPR"/>
    <property type="match status" value="4"/>
</dbReference>
<evidence type="ECO:0000313" key="5">
    <source>
        <dbReference type="Proteomes" id="UP000775213"/>
    </source>
</evidence>
<dbReference type="InterPro" id="IPR011990">
    <property type="entry name" value="TPR-like_helical_dom_sf"/>
</dbReference>
<sequence>MKRLILRHCHSPPQINSIQSPLRSKFLSLCDSGDLLTAILLLNSADRCFLPSEPIIFASLLQASTRSFSFPFGLQIHSHILKAGLDADRFIGNSLLSFYFKLCPDISVTRKVFDVLPVKDIISWTSMVSGYVRAGLPVESIKVFISMSDFGVEPNAFTLSSAVKACSEMENLGLGQCFHGKVMVRGFSSNRVISSALVDMYGRNSRIEDARKLFVRMPEPDAICWTSVISAFTQNDRFEEALGFFSSMLQRISGLVPDEFLLGTVLSALGNLARSRQGKEVHAKVITSGLSGRVVVESSIIDMYAKCGIVDDSRQVFDRMENKNAVSWCALLGGYCQNGNFNAVLDLFQEMDADDNQYSFSTVLRACAGLSAVMQGKELHCHFLRIKGGRNVVIESALVDLYAKCGLVSYAHRVFLNAATKNLITWNAMICGFAQNGQAGQAIEMFNDMIKGGTRPDYVTFVAVLFACSHTGMVEEGKKHFRSMNEEYDISAGIEHYNCMVDLLSRAGMLEEAETLVLDSAYRDDSSLWAALLGACATHRCPALAERVAKKMIELEPGYHLSYVLLANVYKTIGRWNDALEIRMLMRKRKVRKEAGRSWIGAQNSSLDSQRYVNSFHSASVEFKELAAGMEAVPYSAAQLELKSATAPVKEVTYLLKAQQRNLQKEVFATFAVKLI</sequence>
<feature type="repeat" description="PPR" evidence="3">
    <location>
        <begin position="221"/>
        <end position="251"/>
    </location>
</feature>
<dbReference type="Pfam" id="PF01535">
    <property type="entry name" value="PPR"/>
    <property type="match status" value="5"/>
</dbReference>